<protein>
    <submittedName>
        <fullName evidence="1">Uncharacterized protein</fullName>
    </submittedName>
</protein>
<gene>
    <name evidence="1" type="ORF">MILVUS5_LOCUS18169</name>
</gene>
<comment type="caution">
    <text evidence="1">The sequence shown here is derived from an EMBL/GenBank/DDBJ whole genome shotgun (WGS) entry which is preliminary data.</text>
</comment>
<accession>A0ACB0JYZ0</accession>
<evidence type="ECO:0000313" key="1">
    <source>
        <dbReference type="EMBL" id="CAJ2650317.1"/>
    </source>
</evidence>
<reference evidence="1" key="1">
    <citation type="submission" date="2023-10" db="EMBL/GenBank/DDBJ databases">
        <authorList>
            <person name="Rodriguez Cubillos JULIANA M."/>
            <person name="De Vega J."/>
        </authorList>
    </citation>
    <scope>NUCLEOTIDE SEQUENCE</scope>
</reference>
<evidence type="ECO:0000313" key="2">
    <source>
        <dbReference type="Proteomes" id="UP001177021"/>
    </source>
</evidence>
<dbReference type="EMBL" id="CASHSV030000109">
    <property type="protein sequence ID" value="CAJ2650317.1"/>
    <property type="molecule type" value="Genomic_DNA"/>
</dbReference>
<keyword evidence="2" id="KW-1185">Reference proteome</keyword>
<name>A0ACB0JYZ0_TRIPR</name>
<organism evidence="1 2">
    <name type="scientific">Trifolium pratense</name>
    <name type="common">Red clover</name>
    <dbReference type="NCBI Taxonomy" id="57577"/>
    <lineage>
        <taxon>Eukaryota</taxon>
        <taxon>Viridiplantae</taxon>
        <taxon>Streptophyta</taxon>
        <taxon>Embryophyta</taxon>
        <taxon>Tracheophyta</taxon>
        <taxon>Spermatophyta</taxon>
        <taxon>Magnoliopsida</taxon>
        <taxon>eudicotyledons</taxon>
        <taxon>Gunneridae</taxon>
        <taxon>Pentapetalae</taxon>
        <taxon>rosids</taxon>
        <taxon>fabids</taxon>
        <taxon>Fabales</taxon>
        <taxon>Fabaceae</taxon>
        <taxon>Papilionoideae</taxon>
        <taxon>50 kb inversion clade</taxon>
        <taxon>NPAAA clade</taxon>
        <taxon>Hologalegina</taxon>
        <taxon>IRL clade</taxon>
        <taxon>Trifolieae</taxon>
        <taxon>Trifolium</taxon>
    </lineage>
</organism>
<dbReference type="Proteomes" id="UP001177021">
    <property type="component" value="Unassembled WGS sequence"/>
</dbReference>
<proteinExistence type="predicted"/>
<sequence length="328" mass="36414">MASVNQRKRSMIASLNLTKGAIMTICSDNFSCNSFKPVVLQVIDVKRVRCSLADGCYCVSLTFSDGSHSIVGVIANNLEEFVQSGRLQKSSVVMLTQFFFSSLLCRKVLIITGLHVIMDKCVLIGNPVPPSKSNCADHSDDTFDSGDTAIVPMVSTDEDIPHAKEKKKAEEPIPACSSKQLIFHYSCMAEDEDEDDPILSANLKEFDDFWDNIITSKEIGFDKIWNDFMLELECMKLGWERDEYKNTEAECGMHRPKVGLSLTKKPDLEATTQYIHGFKNAQAQPALLCCAGTDHSASAMDMFKRLCNGEIHSDDEKEEDGEASHVDA</sequence>